<protein>
    <submittedName>
        <fullName evidence="1">Uncharacterized protein</fullName>
    </submittedName>
</protein>
<dbReference type="Proteomes" id="UP000326912">
    <property type="component" value="Unassembled WGS sequence"/>
</dbReference>
<proteinExistence type="predicted"/>
<sequence>MFFMQRGNSSRLAHRHLTRKALLFAAAWCLVISALFGTYGSHPTAQAQAAQALTPPQKQEQLRQALKRKIHVTHHQKKTPVTPQVKTATALPAYNNVGTSDDNNPTAGNFDGNNSYSAQAMQGVGLVPGQNYTYNNVTFVWPNAPAGKPNNYSVSGQVIPVTPAIPNAAKLGFLAASSDGNSTGNAMITYTDTTTQSITLNVSDWTSTGAQIMANNSVAETMSYFNQRTTQKTQPISIFYTDVAITAGKIVQSVTLPATSTPGQIHIFAVGISGPAWNNTGTSDDSAPAKADLDGTGNSLSAQALQSAGIQPGSPVINDGISYPWPTAASATPNNYKANGQILPVTPVPNATTLGILGTGTGGSPSGNATITYTDNSTQIFVLGLTNWWTGTPAYSNNVIAATLSSINLPTGKRPGSYYLYAVEVSLQSGKTVQSVTLPTAPATGQLHIFAVATRGDYNNIGTSDDANAQAANLDGGGSSFSAQALQNAHIKPGQQIVSNGINYLWPSTPVGAPNNYQANGQTIAVTPVANATTLGILGIATGTSTSGTATITYTDTSTQAFPLGLTNWWTGAPAYSNTIVATLSSINTPSGARPGSYYLFTTEVTLTSGKTVQSITLPTAPTSGQLHIFAIGTRSPYNNIGISDDASPTSASFDGAGNSYSSQDFTDPNSGMGWNPGDTLTYNGMDFIWPNVPAGQADNNIARSQSIPVAPVANADTIGFIGASHNGDSSGNATLVYTDNSSTTIQLGMGDWTMSGNAPKPAFNNFLFALLNHRNSPDGQQNIPTYLFYTEFQITPGKVLQSVTLPKSTTPGQVHIFSIGTRAGNTFRNNVGTSDDTSTTFANFDTQGHSYSLQALQAAAHITEGNDVFFNGVDFRWPSGYSVLADNYRAIGQTIAVTPVANANTLAFLGSSTIGNASGTAKITYTDNSTQTFTLGFTDWANSTIAYGNKLVATMPYRNSASTGTDNTTTYLYYAETPLNPGKTIASVTLPNISQQLHVFSVGTRGGAYNNAGTSDDAAPYFANFDNGTHSYSAQGLQSVGLAPGQSITTNGIGFVWPNAQSNFFNNYQATGQKITVSPVAGATTLGFLGAATNGATSGTATITYTDNSTQTFTLGFADWTSSSITSLPYGNSVVATMPYRNTPSGAQTINTYVFTTSVTLQAGKTIQSVTLPTTTSPGLLHVFAIGTK</sequence>
<gene>
    <name evidence="1" type="ORF">KDW_41220</name>
</gene>
<dbReference type="AlphaFoldDB" id="A0A5J4KU30"/>
<dbReference type="EMBL" id="BKZW01000002">
    <property type="protein sequence ID" value="GER89960.1"/>
    <property type="molecule type" value="Genomic_DNA"/>
</dbReference>
<accession>A0A5J4KU30</accession>
<keyword evidence="2" id="KW-1185">Reference proteome</keyword>
<organism evidence="1 2">
    <name type="scientific">Dictyobacter vulcani</name>
    <dbReference type="NCBI Taxonomy" id="2607529"/>
    <lineage>
        <taxon>Bacteria</taxon>
        <taxon>Bacillati</taxon>
        <taxon>Chloroflexota</taxon>
        <taxon>Ktedonobacteria</taxon>
        <taxon>Ktedonobacterales</taxon>
        <taxon>Dictyobacteraceae</taxon>
        <taxon>Dictyobacter</taxon>
    </lineage>
</organism>
<dbReference type="RefSeq" id="WP_162005434.1">
    <property type="nucleotide sequence ID" value="NZ_BKZW01000002.1"/>
</dbReference>
<evidence type="ECO:0000313" key="2">
    <source>
        <dbReference type="Proteomes" id="UP000326912"/>
    </source>
</evidence>
<comment type="caution">
    <text evidence="1">The sequence shown here is derived from an EMBL/GenBank/DDBJ whole genome shotgun (WGS) entry which is preliminary data.</text>
</comment>
<evidence type="ECO:0000313" key="1">
    <source>
        <dbReference type="EMBL" id="GER89960.1"/>
    </source>
</evidence>
<name>A0A5J4KU30_9CHLR</name>
<reference evidence="1 2" key="1">
    <citation type="submission" date="2019-10" db="EMBL/GenBank/DDBJ databases">
        <title>Dictyobacter vulcani sp. nov., within the class Ktedonobacteria, isolated from soil of volcanic Mt. Zao.</title>
        <authorList>
            <person name="Zheng Y."/>
            <person name="Wang C.M."/>
            <person name="Sakai Y."/>
            <person name="Abe K."/>
            <person name="Yokota A."/>
            <person name="Yabe S."/>
        </authorList>
    </citation>
    <scope>NUCLEOTIDE SEQUENCE [LARGE SCALE GENOMIC DNA]</scope>
    <source>
        <strain evidence="1 2">W12</strain>
    </source>
</reference>